<reference evidence="2 3" key="1">
    <citation type="submission" date="2012-08" db="EMBL/GenBank/DDBJ databases">
        <title>Whole genome shotgun sequence of Austwickia chelonae NBRC 105200.</title>
        <authorList>
            <person name="Yoshida I."/>
            <person name="Hosoyama A."/>
            <person name="Tsuchikane K."/>
            <person name="Katsumata H."/>
            <person name="Ando Y."/>
            <person name="Ohji S."/>
            <person name="Hamada M."/>
            <person name="Tamura T."/>
            <person name="Yamazoe A."/>
            <person name="Yamazaki S."/>
            <person name="Fujita N."/>
        </authorList>
    </citation>
    <scope>NUCLEOTIDE SEQUENCE [LARGE SCALE GENOMIC DNA]</scope>
    <source>
        <strain evidence="2 3">NBRC 105200</strain>
    </source>
</reference>
<evidence type="ECO:0000313" key="3">
    <source>
        <dbReference type="Proteomes" id="UP000008495"/>
    </source>
</evidence>
<accession>K6UNS0</accession>
<organism evidence="2 3">
    <name type="scientific">Austwickia chelonae NBRC 105200</name>
    <dbReference type="NCBI Taxonomy" id="1184607"/>
    <lineage>
        <taxon>Bacteria</taxon>
        <taxon>Bacillati</taxon>
        <taxon>Actinomycetota</taxon>
        <taxon>Actinomycetes</taxon>
        <taxon>Micrococcales</taxon>
        <taxon>Dermatophilaceae</taxon>
        <taxon>Austwickia</taxon>
    </lineage>
</organism>
<dbReference type="Proteomes" id="UP000008495">
    <property type="component" value="Unassembled WGS sequence"/>
</dbReference>
<proteinExistence type="predicted"/>
<name>K6UNS0_9MICO</name>
<dbReference type="eggNOG" id="ENOG5031QX4">
    <property type="taxonomic scope" value="Bacteria"/>
</dbReference>
<feature type="region of interest" description="Disordered" evidence="1">
    <location>
        <begin position="70"/>
        <end position="94"/>
    </location>
</feature>
<comment type="caution">
    <text evidence="2">The sequence shown here is derived from an EMBL/GenBank/DDBJ whole genome shotgun (WGS) entry which is preliminary data.</text>
</comment>
<keyword evidence="3" id="KW-1185">Reference proteome</keyword>
<dbReference type="AlphaFoldDB" id="K6UNS0"/>
<gene>
    <name evidence="2" type="ORF">AUCHE_21_00260</name>
</gene>
<sequence length="94" mass="10860">MHYGAMANKLMKVRKSLPLSSTDLRDLELIRSAPQYQKQSEAAVLAEATRRGLQLMQDELSERGYAQIAQERVASRERRQATSRRRRPSWADED</sequence>
<protein>
    <submittedName>
        <fullName evidence="2">Uncharacterized protein</fullName>
    </submittedName>
</protein>
<dbReference type="EMBL" id="BAGZ01000021">
    <property type="protein sequence ID" value="GAB79201.1"/>
    <property type="molecule type" value="Genomic_DNA"/>
</dbReference>
<evidence type="ECO:0000256" key="1">
    <source>
        <dbReference type="SAM" id="MobiDB-lite"/>
    </source>
</evidence>
<evidence type="ECO:0000313" key="2">
    <source>
        <dbReference type="EMBL" id="GAB79201.1"/>
    </source>
</evidence>